<protein>
    <recommendedName>
        <fullName evidence="3 7">2-C-methyl-D-erythritol 2,4-cyclodiphosphate synthase</fullName>
        <shortName evidence="7">MECDP-synthase</shortName>
        <shortName evidence="7">MECPP-synthase</shortName>
        <shortName evidence="7">MECPS</shortName>
        <ecNumber evidence="3 7">4.6.1.12</ecNumber>
    </recommendedName>
</protein>
<feature type="site" description="Transition state stabilizer" evidence="7">
    <location>
        <position position="75"/>
    </location>
</feature>
<dbReference type="PANTHER" id="PTHR43181:SF1">
    <property type="entry name" value="2-C-METHYL-D-ERYTHRITOL 2,4-CYCLODIPHOSPHATE SYNTHASE, CHLOROPLASTIC"/>
    <property type="match status" value="1"/>
</dbReference>
<comment type="catalytic activity">
    <reaction evidence="1 7 8">
        <text>4-CDP-2-C-methyl-D-erythritol 2-phosphate = 2-C-methyl-D-erythritol 2,4-cyclic diphosphate + CMP</text>
        <dbReference type="Rhea" id="RHEA:23864"/>
        <dbReference type="ChEBI" id="CHEBI:57919"/>
        <dbReference type="ChEBI" id="CHEBI:58483"/>
        <dbReference type="ChEBI" id="CHEBI:60377"/>
        <dbReference type="EC" id="4.6.1.12"/>
    </reaction>
</comment>
<evidence type="ECO:0000256" key="6">
    <source>
        <dbReference type="ARBA" id="ARBA00023239"/>
    </source>
</evidence>
<comment type="pathway">
    <text evidence="2 7">Isoprenoid biosynthesis; isopentenyl diphosphate biosynthesis via DXP pathway; isopentenyl diphosphate from 1-deoxy-D-xylulose 5-phosphate: step 4/6.</text>
</comment>
<feature type="binding site" evidence="7">
    <location>
        <begin position="97"/>
        <end position="99"/>
    </location>
    <ligand>
        <name>4-CDP-2-C-methyl-D-erythritol 2-phosphate</name>
        <dbReference type="ChEBI" id="CHEBI:57919"/>
    </ligand>
</feature>
<dbReference type="InterPro" id="IPR036571">
    <property type="entry name" value="MECDP_synthase_sf"/>
</dbReference>
<dbReference type="GO" id="GO:0019288">
    <property type="term" value="P:isopentenyl diphosphate biosynthetic process, methylerythritol 4-phosphate pathway"/>
    <property type="evidence" value="ECO:0007669"/>
    <property type="project" value="UniProtKB-UniRule"/>
</dbReference>
<proteinExistence type="inferred from homology"/>
<feature type="binding site" evidence="7">
    <location>
        <position position="83"/>
    </location>
    <ligand>
        <name>a divalent metal cation</name>
        <dbReference type="ChEBI" id="CHEBI:60240"/>
    </ligand>
</feature>
<feature type="site" description="Transition state stabilizer" evidence="7">
    <location>
        <position position="174"/>
    </location>
</feature>
<evidence type="ECO:0000256" key="3">
    <source>
        <dbReference type="ARBA" id="ARBA00012579"/>
    </source>
</evidence>
<evidence type="ECO:0000259" key="10">
    <source>
        <dbReference type="Pfam" id="PF02542"/>
    </source>
</evidence>
<dbReference type="PANTHER" id="PTHR43181">
    <property type="entry name" value="2-C-METHYL-D-ERYTHRITOL 2,4-CYCLODIPHOSPHATE SYNTHASE, CHLOROPLASTIC"/>
    <property type="match status" value="1"/>
</dbReference>
<dbReference type="PROSITE" id="PS01350">
    <property type="entry name" value="ISPF"/>
    <property type="match status" value="1"/>
</dbReference>
<sequence>MARRRLWSTPDLQIQSPSAEWSGTKRQASRKDEHNMQNLPEFRVGEGCDVHRTIADRPLILGGVTVDCDFGLDGHSDADVLLHAIIDAMLGATGQGDIGEWFPNTDAKWKNADSVNLIQHVWNSLISGGWQLQNLDCTICCERPRLGPWKPLIRQRLAEILDVPEDRINVKAKSGEAVGPVGRGEAITAQAVVLLAKSPKNGV</sequence>
<feature type="binding site" evidence="7">
    <location>
        <position position="51"/>
    </location>
    <ligand>
        <name>a divalent metal cation</name>
        <dbReference type="ChEBI" id="CHEBI:60240"/>
    </ligand>
</feature>
<comment type="function">
    <text evidence="7">Involved in the biosynthesis of isopentenyl diphosphate (IPP) and dimethylallyl diphosphate (DMAPP), two major building blocks of isoprenoid compounds. Catalyzes the conversion of 4-diphosphocytidyl-2-C-methyl-D-erythritol 2-phosphate (CDP-ME2P) to 2-C-methyl-D-erythritol 2,4-cyclodiphosphate (ME-CPP) with a corresponding release of cytidine 5-monophosphate (CMP).</text>
</comment>
<dbReference type="KEGG" id="fmr:Fuma_06227"/>
<comment type="cofactor">
    <cofactor evidence="7">
        <name>a divalent metal cation</name>
        <dbReference type="ChEBI" id="CHEBI:60240"/>
    </cofactor>
    <text evidence="7">Binds 1 divalent metal cation per subunit.</text>
</comment>
<keyword evidence="6 7" id="KW-0456">Lyase</keyword>
<feature type="binding site" evidence="7">
    <location>
        <begin position="49"/>
        <end position="51"/>
    </location>
    <ligand>
        <name>4-CDP-2-C-methyl-D-erythritol 2-phosphate</name>
        <dbReference type="ChEBI" id="CHEBI:57919"/>
    </ligand>
</feature>
<dbReference type="GO" id="GO:0016114">
    <property type="term" value="P:terpenoid biosynthetic process"/>
    <property type="evidence" value="ECO:0007669"/>
    <property type="project" value="InterPro"/>
</dbReference>
<dbReference type="GO" id="GO:0008685">
    <property type="term" value="F:2-C-methyl-D-erythritol 2,4-cyclodiphosphate synthase activity"/>
    <property type="evidence" value="ECO:0007669"/>
    <property type="project" value="UniProtKB-UniRule"/>
</dbReference>
<evidence type="ECO:0000256" key="7">
    <source>
        <dbReference type="HAMAP-Rule" id="MF_00107"/>
    </source>
</evidence>
<accession>A0A1P8WRA7</accession>
<evidence type="ECO:0000313" key="11">
    <source>
        <dbReference type="EMBL" id="APZ96558.1"/>
    </source>
</evidence>
<feature type="region of interest" description="Disordered" evidence="9">
    <location>
        <begin position="1"/>
        <end position="34"/>
    </location>
</feature>
<gene>
    <name evidence="7 11" type="primary">ispF</name>
    <name evidence="11" type="ORF">Fuma_06227</name>
</gene>
<feature type="compositionally biased region" description="Polar residues" evidence="9">
    <location>
        <begin position="10"/>
        <end position="26"/>
    </location>
</feature>
<feature type="domain" description="2-C-methyl-D-erythritol 2,4-cyclodiphosphate synthase" evidence="10">
    <location>
        <begin position="42"/>
        <end position="195"/>
    </location>
</feature>
<evidence type="ECO:0000256" key="8">
    <source>
        <dbReference type="RuleBase" id="RU004395"/>
    </source>
</evidence>
<keyword evidence="4 7" id="KW-0479">Metal-binding</keyword>
<dbReference type="SUPFAM" id="SSF69765">
    <property type="entry name" value="IpsF-like"/>
    <property type="match status" value="1"/>
</dbReference>
<dbReference type="EC" id="4.6.1.12" evidence="3 7"/>
<evidence type="ECO:0000256" key="9">
    <source>
        <dbReference type="SAM" id="MobiDB-lite"/>
    </source>
</evidence>
<keyword evidence="5 7" id="KW-0414">Isoprene biosynthesis</keyword>
<dbReference type="STRING" id="1891926.Fuma_06227"/>
<evidence type="ECO:0000256" key="1">
    <source>
        <dbReference type="ARBA" id="ARBA00000200"/>
    </source>
</evidence>
<dbReference type="InterPro" id="IPR020555">
    <property type="entry name" value="MECDP_synthase_CS"/>
</dbReference>
<organism evidence="11 12">
    <name type="scientific">Fuerstiella marisgermanici</name>
    <dbReference type="NCBI Taxonomy" id="1891926"/>
    <lineage>
        <taxon>Bacteria</taxon>
        <taxon>Pseudomonadati</taxon>
        <taxon>Planctomycetota</taxon>
        <taxon>Planctomycetia</taxon>
        <taxon>Planctomycetales</taxon>
        <taxon>Planctomycetaceae</taxon>
        <taxon>Fuerstiella</taxon>
    </lineage>
</organism>
<evidence type="ECO:0000256" key="2">
    <source>
        <dbReference type="ARBA" id="ARBA00004709"/>
    </source>
</evidence>
<comment type="caution">
    <text evidence="7">Lacks conserved residue(s) required for the propagation of feature annotation.</text>
</comment>
<feature type="binding site" evidence="7">
    <location>
        <begin position="75"/>
        <end position="76"/>
    </location>
    <ligand>
        <name>4-CDP-2-C-methyl-D-erythritol 2-phosphate</name>
        <dbReference type="ChEBI" id="CHEBI:57919"/>
    </ligand>
</feature>
<dbReference type="InterPro" id="IPR003526">
    <property type="entry name" value="MECDP_synthase"/>
</dbReference>
<dbReference type="NCBIfam" id="TIGR00151">
    <property type="entry name" value="ispF"/>
    <property type="match status" value="1"/>
</dbReference>
<evidence type="ECO:0000256" key="4">
    <source>
        <dbReference type="ARBA" id="ARBA00022723"/>
    </source>
</evidence>
<feature type="binding site" evidence="7">
    <location>
        <position position="49"/>
    </location>
    <ligand>
        <name>a divalent metal cation</name>
        <dbReference type="ChEBI" id="CHEBI:60240"/>
    </ligand>
</feature>
<feature type="binding site" evidence="7">
    <location>
        <begin position="102"/>
        <end position="106"/>
    </location>
    <ligand>
        <name>4-CDP-2-C-methyl-D-erythritol 2-phosphate</name>
        <dbReference type="ChEBI" id="CHEBI:57919"/>
    </ligand>
</feature>
<dbReference type="Proteomes" id="UP000187735">
    <property type="component" value="Chromosome"/>
</dbReference>
<name>A0A1P8WRA7_9PLAN</name>
<dbReference type="EMBL" id="CP017641">
    <property type="protein sequence ID" value="APZ96558.1"/>
    <property type="molecule type" value="Genomic_DNA"/>
</dbReference>
<keyword evidence="12" id="KW-1185">Reference proteome</keyword>
<dbReference type="Gene3D" id="3.30.1330.50">
    <property type="entry name" value="2-C-methyl-D-erythritol 2,4-cyclodiphosphate synthase"/>
    <property type="match status" value="1"/>
</dbReference>
<dbReference type="AlphaFoldDB" id="A0A1P8WRA7"/>
<dbReference type="GO" id="GO:0046872">
    <property type="term" value="F:metal ion binding"/>
    <property type="evidence" value="ECO:0007669"/>
    <property type="project" value="UniProtKB-KW"/>
</dbReference>
<comment type="subunit">
    <text evidence="7">Homotrimer.</text>
</comment>
<dbReference type="Pfam" id="PF02542">
    <property type="entry name" value="YgbB"/>
    <property type="match status" value="1"/>
</dbReference>
<reference evidence="11 12" key="1">
    <citation type="journal article" date="2016" name="Front. Microbiol.">
        <title>Fuerstia marisgermanicae gen. nov., sp. nov., an Unusual Member of the Phylum Planctomycetes from the German Wadden Sea.</title>
        <authorList>
            <person name="Kohn T."/>
            <person name="Heuer A."/>
            <person name="Jogler M."/>
            <person name="Vollmers J."/>
            <person name="Boedeker C."/>
            <person name="Bunk B."/>
            <person name="Rast P."/>
            <person name="Borchert D."/>
            <person name="Glockner I."/>
            <person name="Freese H.M."/>
            <person name="Klenk H.P."/>
            <person name="Overmann J."/>
            <person name="Kaster A.K."/>
            <person name="Rohde M."/>
            <person name="Wiegand S."/>
            <person name="Jogler C."/>
        </authorList>
    </citation>
    <scope>NUCLEOTIDE SEQUENCE [LARGE SCALE GENOMIC DNA]</scope>
    <source>
        <strain evidence="11 12">NH11</strain>
    </source>
</reference>
<comment type="similarity">
    <text evidence="7 8">Belongs to the IspF family.</text>
</comment>
<evidence type="ECO:0000313" key="12">
    <source>
        <dbReference type="Proteomes" id="UP000187735"/>
    </source>
</evidence>
<dbReference type="UniPathway" id="UPA00056">
    <property type="reaction ID" value="UER00095"/>
</dbReference>
<feature type="binding site" evidence="7">
    <location>
        <position position="183"/>
    </location>
    <ligand>
        <name>4-CDP-2-C-methyl-D-erythritol 2-phosphate</name>
        <dbReference type="ChEBI" id="CHEBI:57919"/>
    </ligand>
</feature>
<dbReference type="CDD" id="cd00554">
    <property type="entry name" value="MECDP_synthase"/>
    <property type="match status" value="1"/>
</dbReference>
<dbReference type="HAMAP" id="MF_00107">
    <property type="entry name" value="IspF"/>
    <property type="match status" value="1"/>
</dbReference>
<evidence type="ECO:0000256" key="5">
    <source>
        <dbReference type="ARBA" id="ARBA00023229"/>
    </source>
</evidence>